<organism evidence="2 3">
    <name type="scientific">Desulfitobacterium dichloroeliminans (strain LMG P-21439 / DCA1)</name>
    <dbReference type="NCBI Taxonomy" id="871963"/>
    <lineage>
        <taxon>Bacteria</taxon>
        <taxon>Bacillati</taxon>
        <taxon>Bacillota</taxon>
        <taxon>Clostridia</taxon>
        <taxon>Eubacteriales</taxon>
        <taxon>Desulfitobacteriaceae</taxon>
        <taxon>Desulfitobacterium</taxon>
    </lineage>
</organism>
<evidence type="ECO:0000256" key="1">
    <source>
        <dbReference type="SAM" id="MobiDB-lite"/>
    </source>
</evidence>
<sequence>MDMSKITPVNPHPNTDNRLKSEKTTNKGSEANRPPVDDVAATYEPSRSKADDSLGKMYSPDTETISRLKADVEMRTEQLRSLVERLLLQQGHKLNDATNIYALLREGKVQVDPETVAKAQAEISEEGYWGVKQTSQRIFDFAIALTGGDPSKAQAMKEAVKKGFAQAQEMWGGELPEISQKTYEETLKKFDEWIGSNEKE</sequence>
<dbReference type="RefSeq" id="WP_015262014.1">
    <property type="nucleotide sequence ID" value="NC_019903.1"/>
</dbReference>
<feature type="region of interest" description="Disordered" evidence="1">
    <location>
        <begin position="1"/>
        <end position="59"/>
    </location>
</feature>
<dbReference type="KEGG" id="ddl:Desdi_1528"/>
<gene>
    <name evidence="2" type="ordered locus">Desdi_1528</name>
</gene>
<reference evidence="3" key="1">
    <citation type="submission" date="2012-02" db="EMBL/GenBank/DDBJ databases">
        <title>Complete sequence of Desulfitobacterium dichloroeliminans LMG P-21439.</title>
        <authorList>
            <person name="Lucas S."/>
            <person name="Han J."/>
            <person name="Lapidus A."/>
            <person name="Cheng J.-F."/>
            <person name="Goodwin L."/>
            <person name="Pitluck S."/>
            <person name="Peters L."/>
            <person name="Ovchinnikova G."/>
            <person name="Teshima H."/>
            <person name="Detter J.C."/>
            <person name="Han C."/>
            <person name="Tapia R."/>
            <person name="Land M."/>
            <person name="Hauser L."/>
            <person name="Kyrpides N."/>
            <person name="Ivanova N."/>
            <person name="Pagani I."/>
            <person name="Kruse T."/>
            <person name="de Vos W.M."/>
            <person name="Boon N."/>
            <person name="Smidt H."/>
            <person name="Woyke T."/>
        </authorList>
    </citation>
    <scope>NUCLEOTIDE SEQUENCE [LARGE SCALE GENOMIC DNA]</scope>
    <source>
        <strain evidence="3">LMG P-21439 / DCA1</strain>
    </source>
</reference>
<feature type="compositionally biased region" description="Basic and acidic residues" evidence="1">
    <location>
        <begin position="15"/>
        <end position="25"/>
    </location>
</feature>
<dbReference type="AlphaFoldDB" id="L0F8R5"/>
<keyword evidence="3" id="KW-1185">Reference proteome</keyword>
<evidence type="ECO:0000313" key="3">
    <source>
        <dbReference type="Proteomes" id="UP000010797"/>
    </source>
</evidence>
<dbReference type="OrthoDB" id="49105at2"/>
<dbReference type="EMBL" id="CP003344">
    <property type="protein sequence ID" value="AGA69021.1"/>
    <property type="molecule type" value="Genomic_DNA"/>
</dbReference>
<accession>L0F8R5</accession>
<name>L0F8R5_DESDL</name>
<dbReference type="HOGENOM" id="CLU_086921_1_0_9"/>
<dbReference type="eggNOG" id="ENOG50307Y4">
    <property type="taxonomic scope" value="Bacteria"/>
</dbReference>
<proteinExistence type="predicted"/>
<dbReference type="STRING" id="871963.Desdi_1528"/>
<dbReference type="Proteomes" id="UP000010797">
    <property type="component" value="Chromosome"/>
</dbReference>
<evidence type="ECO:0000313" key="2">
    <source>
        <dbReference type="EMBL" id="AGA69021.1"/>
    </source>
</evidence>
<protein>
    <submittedName>
        <fullName evidence="2">Uncharacterized protein</fullName>
    </submittedName>
</protein>